<dbReference type="InterPro" id="IPR000600">
    <property type="entry name" value="ROK"/>
</dbReference>
<dbReference type="InterPro" id="IPR043129">
    <property type="entry name" value="ATPase_NBD"/>
</dbReference>
<reference evidence="1" key="1">
    <citation type="journal article" date="2021" name="PeerJ">
        <title>Extensive microbial diversity within the chicken gut microbiome revealed by metagenomics and culture.</title>
        <authorList>
            <person name="Gilroy R."/>
            <person name="Ravi A."/>
            <person name="Getino M."/>
            <person name="Pursley I."/>
            <person name="Horton D.L."/>
            <person name="Alikhan N.F."/>
            <person name="Baker D."/>
            <person name="Gharbi K."/>
            <person name="Hall N."/>
            <person name="Watson M."/>
            <person name="Adriaenssens E.M."/>
            <person name="Foster-Nyarko E."/>
            <person name="Jarju S."/>
            <person name="Secka A."/>
            <person name="Antonio M."/>
            <person name="Oren A."/>
            <person name="Chaudhuri R.R."/>
            <person name="La Ragione R."/>
            <person name="Hildebrand F."/>
            <person name="Pallen M.J."/>
        </authorList>
    </citation>
    <scope>NUCLEOTIDE SEQUENCE</scope>
    <source>
        <strain evidence="1">687</strain>
    </source>
</reference>
<accession>A0A9E2NRV8</accession>
<gene>
    <name evidence="1" type="ORF">IAA31_03395</name>
</gene>
<dbReference type="Gene3D" id="3.30.420.40">
    <property type="match status" value="2"/>
</dbReference>
<dbReference type="Pfam" id="PF00480">
    <property type="entry name" value="ROK"/>
    <property type="match status" value="1"/>
</dbReference>
<dbReference type="EMBL" id="JAHLFG010000036">
    <property type="protein sequence ID" value="MBU3826517.1"/>
    <property type="molecule type" value="Genomic_DNA"/>
</dbReference>
<protein>
    <submittedName>
        <fullName evidence="1">ROK family protein</fullName>
    </submittedName>
</protein>
<dbReference type="Proteomes" id="UP000824150">
    <property type="component" value="Unassembled WGS sequence"/>
</dbReference>
<comment type="caution">
    <text evidence="1">The sequence shown here is derived from an EMBL/GenBank/DDBJ whole genome shotgun (WGS) entry which is preliminary data.</text>
</comment>
<name>A0A9E2NRV8_9GAMM</name>
<evidence type="ECO:0000313" key="2">
    <source>
        <dbReference type="Proteomes" id="UP000824150"/>
    </source>
</evidence>
<proteinExistence type="predicted"/>
<sequence>MVNSLIEQNLVTRQETPQHEATGKIGRPRELLYVNPNKYYTLVLSTGNDCRFLSFLHYGDIKPCFMLKLPNYPHTWDLVQAVNHAIADFCSARQVKRSAFLSQVVVLRASLQQGYDGMVFRDNTLQEVDFKLGQMLTEATAIPTYVCNLAYGHLLGLLAKLPQCDNALVFMAGDGGVGLGFIINKQIMTGPHNCYPECSHLPFPGGFEQALGNYGPHSANALEYGIKILAPIFKFSAIIVSGIALADHEEVIYTVQQRLKIDPNPLMHHFKLSFVPLTNPERFIHFAYLSFDLAIERLNPCIIKRNLQSVLQARYGK</sequence>
<organism evidence="1 2">
    <name type="scientific">Candidatus Anaerobiospirillum merdipullorum</name>
    <dbReference type="NCBI Taxonomy" id="2838450"/>
    <lineage>
        <taxon>Bacteria</taxon>
        <taxon>Pseudomonadati</taxon>
        <taxon>Pseudomonadota</taxon>
        <taxon>Gammaproteobacteria</taxon>
        <taxon>Aeromonadales</taxon>
        <taxon>Succinivibrionaceae</taxon>
        <taxon>Anaerobiospirillum</taxon>
    </lineage>
</organism>
<dbReference type="AlphaFoldDB" id="A0A9E2NRV8"/>
<reference evidence="1" key="2">
    <citation type="submission" date="2021-04" db="EMBL/GenBank/DDBJ databases">
        <authorList>
            <person name="Gilroy R."/>
        </authorList>
    </citation>
    <scope>NUCLEOTIDE SEQUENCE</scope>
    <source>
        <strain evidence="1">687</strain>
    </source>
</reference>
<dbReference type="SUPFAM" id="SSF53067">
    <property type="entry name" value="Actin-like ATPase domain"/>
    <property type="match status" value="1"/>
</dbReference>
<evidence type="ECO:0000313" key="1">
    <source>
        <dbReference type="EMBL" id="MBU3826517.1"/>
    </source>
</evidence>